<dbReference type="KEGG" id="palb:EJC50_14685"/>
<protein>
    <submittedName>
        <fullName evidence="4">Sulfatase</fullName>
    </submittedName>
</protein>
<evidence type="ECO:0000313" key="5">
    <source>
        <dbReference type="Proteomes" id="UP000272528"/>
    </source>
</evidence>
<dbReference type="AlphaFoldDB" id="A0A3Q8X6Z6"/>
<dbReference type="PANTHER" id="PTHR45953">
    <property type="entry name" value="IDURONATE 2-SULFATASE"/>
    <property type="match status" value="1"/>
</dbReference>
<evidence type="ECO:0000256" key="1">
    <source>
        <dbReference type="ARBA" id="ARBA00022723"/>
    </source>
</evidence>
<organism evidence="4 5">
    <name type="scientific">Paenibacillus albus</name>
    <dbReference type="NCBI Taxonomy" id="2495582"/>
    <lineage>
        <taxon>Bacteria</taxon>
        <taxon>Bacillati</taxon>
        <taxon>Bacillota</taxon>
        <taxon>Bacilli</taxon>
        <taxon>Bacillales</taxon>
        <taxon>Paenibacillaceae</taxon>
        <taxon>Paenibacillus</taxon>
    </lineage>
</organism>
<dbReference type="SUPFAM" id="SSF53649">
    <property type="entry name" value="Alkaline phosphatase-like"/>
    <property type="match status" value="1"/>
</dbReference>
<keyword evidence="1" id="KW-0479">Metal-binding</keyword>
<dbReference type="InterPro" id="IPR017850">
    <property type="entry name" value="Alkaline_phosphatase_core_sf"/>
</dbReference>
<evidence type="ECO:0000313" key="4">
    <source>
        <dbReference type="EMBL" id="AZN40767.1"/>
    </source>
</evidence>
<dbReference type="InterPro" id="IPR000917">
    <property type="entry name" value="Sulfatase_N"/>
</dbReference>
<dbReference type="GO" id="GO:0004423">
    <property type="term" value="F:iduronate-2-sulfatase activity"/>
    <property type="evidence" value="ECO:0007669"/>
    <property type="project" value="TreeGrafter"/>
</dbReference>
<dbReference type="Gene3D" id="3.40.720.10">
    <property type="entry name" value="Alkaline Phosphatase, subunit A"/>
    <property type="match status" value="1"/>
</dbReference>
<dbReference type="RefSeq" id="WP_126016177.1">
    <property type="nucleotide sequence ID" value="NZ_CP034437.1"/>
</dbReference>
<keyword evidence="5" id="KW-1185">Reference proteome</keyword>
<gene>
    <name evidence="4" type="ORF">EJC50_14685</name>
</gene>
<dbReference type="GO" id="GO:0005737">
    <property type="term" value="C:cytoplasm"/>
    <property type="evidence" value="ECO:0007669"/>
    <property type="project" value="TreeGrafter"/>
</dbReference>
<reference evidence="5" key="1">
    <citation type="submission" date="2018-12" db="EMBL/GenBank/DDBJ databases">
        <title>Genome sequence of Peanibacillus sp.</title>
        <authorList>
            <person name="Subramani G."/>
            <person name="Srinivasan S."/>
            <person name="Kim M.K."/>
        </authorList>
    </citation>
    <scope>NUCLEOTIDE SEQUENCE [LARGE SCALE GENOMIC DNA]</scope>
    <source>
        <strain evidence="5">18JY67-1</strain>
    </source>
</reference>
<dbReference type="OrthoDB" id="9762324at2"/>
<proteinExistence type="predicted"/>
<dbReference type="Proteomes" id="UP000272528">
    <property type="component" value="Chromosome"/>
</dbReference>
<evidence type="ECO:0000256" key="2">
    <source>
        <dbReference type="ARBA" id="ARBA00022801"/>
    </source>
</evidence>
<accession>A0A3Q8X6Z6</accession>
<dbReference type="Pfam" id="PF00884">
    <property type="entry name" value="Sulfatase"/>
    <property type="match status" value="1"/>
</dbReference>
<sequence length="493" mass="57539">MKAIMVMFDTLNRRMLSPYGGPDWIHTPNFQRLAERTVVFDNSYVGSMPCMPARRELHTGRHNFLHRSWGPLEPFDDSAIELMGDAGVYTHLVTDHQHYWEDGGGTYHTRYNSFELIRGQEGDPWKGEVTNPDGPSLDHLHPFAKRMVRQDRVNRQYIREQEQFPQARTFAGGLEFIESNHREDNWFLQIETFDPHEPFYSPAEFKARYAHDYEGPLADWPVYGPVTETPEDVRHMRFEYAALLSMCDHYLGQVLDTMDRLELWEDTLLIVNTDHGFLLGEHEQWAKCVQPFYNEVAHTPLFIWDPRTGIQNERRQSLVQMIDLPATLLEFFEIERPKDMQGKSLRQTIEADVPVREAALFGIHGGHVNITDKRYVYMRAASESSNQPLYDYTLMPTHMRNRFAPEELRELALAEPFKFTKQIKPLRIPVQTRGNLHEFGTLLYDLSNDPEQAEPLHDPEVEARLVELMTLLMQENDAPKEQYERLGLGVHNL</sequence>
<evidence type="ECO:0000259" key="3">
    <source>
        <dbReference type="Pfam" id="PF00884"/>
    </source>
</evidence>
<dbReference type="PANTHER" id="PTHR45953:SF1">
    <property type="entry name" value="IDURONATE 2-SULFATASE"/>
    <property type="match status" value="1"/>
</dbReference>
<keyword evidence="2" id="KW-0378">Hydrolase</keyword>
<dbReference type="GO" id="GO:0046872">
    <property type="term" value="F:metal ion binding"/>
    <property type="evidence" value="ECO:0007669"/>
    <property type="project" value="UniProtKB-KW"/>
</dbReference>
<name>A0A3Q8X6Z6_9BACL</name>
<feature type="domain" description="Sulfatase N-terminal" evidence="3">
    <location>
        <begin position="4"/>
        <end position="332"/>
    </location>
</feature>
<dbReference type="EMBL" id="CP034437">
    <property type="protein sequence ID" value="AZN40767.1"/>
    <property type="molecule type" value="Genomic_DNA"/>
</dbReference>
<dbReference type="CDD" id="cd16148">
    <property type="entry name" value="sulfatase_like"/>
    <property type="match status" value="1"/>
</dbReference>